<name>A0A2I2L390_9VIRU</name>
<dbReference type="KEGG" id="vg:35382717"/>
<accession>A0A2I2L390</accession>
<evidence type="ECO:0000313" key="2">
    <source>
        <dbReference type="Proteomes" id="UP000236316"/>
    </source>
</evidence>
<proteinExistence type="predicted"/>
<dbReference type="GeneID" id="35382717"/>
<reference evidence="1" key="1">
    <citation type="submission" date="2017-08" db="EMBL/GenBank/DDBJ databases">
        <authorList>
            <consortium name="Urmite Genomes"/>
        </authorList>
    </citation>
    <scope>NUCLEOTIDE SEQUENCE [LARGE SCALE GENOMIC DNA]</scope>
    <source>
        <strain evidence="1">IHUMI-LCC2</strain>
    </source>
</reference>
<evidence type="ECO:0000313" key="1">
    <source>
        <dbReference type="EMBL" id="SNW61993.1"/>
    </source>
</evidence>
<protein>
    <submittedName>
        <fullName evidence="1">Uncharacterized protein</fullName>
    </submittedName>
</protein>
<dbReference type="Proteomes" id="UP000236316">
    <property type="component" value="Segment"/>
</dbReference>
<sequence length="422" mass="50151">MELLSKEIISNEIANKLSERDRISFKFSYPNNNIKLGPKINDLEEAVEKDSIVSIRNILRLSTNKNEIIDNIITYCILHNNINMLQEYLYQNRIITNETCITYLYSSLMYSNSKIFYYVMTWLSVLSECKDISNINKIYNETLYRILDNKILHKSDKLHKIRTLIEHIDINDVHILMTTFISSDLNLFTDTIKKYTSPIDSTISIFFVYLGNETITNEHIDLILYYINITNMESHDIQNMMTCITVNDKIRNKNKLSLLNSLDTHIQEDDIYTVIYSIINKDEIDNEYNAEEQDDNIIYKNKRLCTLMRYIKIKERNDKIKFNLYKLLNYLLKELPNISINNMLIIMLDAILPCISNNYRIYKYISELFYDIIERENSKVLGTMIEYIKHRDIKLLTDKNKINKALQNQEQINLLIKYKIDF</sequence>
<organism evidence="1">
    <name type="scientific">Orpheovirus IHUMI-LCC2</name>
    <dbReference type="NCBI Taxonomy" id="2023057"/>
    <lineage>
        <taxon>Viruses</taxon>
        <taxon>Varidnaviria</taxon>
        <taxon>Bamfordvirae</taxon>
        <taxon>Nucleocytoviricota</taxon>
        <taxon>Megaviricetes</taxon>
        <taxon>Pimascovirales</taxon>
        <taxon>Ocovirineae</taxon>
        <taxon>Orpheoviridae</taxon>
        <taxon>Alphaorpheovirus</taxon>
        <taxon>Alphaorpheovirus massiliense</taxon>
    </lineage>
</organism>
<keyword evidence="2" id="KW-1185">Reference proteome</keyword>
<gene>
    <name evidence="1" type="ORF">ORPV_89</name>
</gene>
<dbReference type="RefSeq" id="YP_009448295.1">
    <property type="nucleotide sequence ID" value="NC_036594.1"/>
</dbReference>
<dbReference type="EMBL" id="LT906555">
    <property type="protein sequence ID" value="SNW61993.1"/>
    <property type="molecule type" value="Genomic_DNA"/>
</dbReference>